<feature type="compositionally biased region" description="Pro residues" evidence="4">
    <location>
        <begin position="125"/>
        <end position="159"/>
    </location>
</feature>
<dbReference type="PROSITE" id="PS01209">
    <property type="entry name" value="LDLRA_1"/>
    <property type="match status" value="1"/>
</dbReference>
<dbReference type="SMART" id="SM00042">
    <property type="entry name" value="CUB"/>
    <property type="match status" value="1"/>
</dbReference>
<evidence type="ECO:0000313" key="8">
    <source>
        <dbReference type="Proteomes" id="UP000747542"/>
    </source>
</evidence>
<evidence type="ECO:0000256" key="1">
    <source>
        <dbReference type="ARBA" id="ARBA00022737"/>
    </source>
</evidence>
<feature type="region of interest" description="Disordered" evidence="4">
    <location>
        <begin position="960"/>
        <end position="1005"/>
    </location>
</feature>
<feature type="compositionally biased region" description="Polar residues" evidence="4">
    <location>
        <begin position="612"/>
        <end position="625"/>
    </location>
</feature>
<name>A0A8J5JUQ6_HOMAM</name>
<dbReference type="PROSITE" id="PS50068">
    <property type="entry name" value="LDLRA_2"/>
    <property type="match status" value="1"/>
</dbReference>
<comment type="caution">
    <text evidence="7">The sequence shown here is derived from an EMBL/GenBank/DDBJ whole genome shotgun (WGS) entry which is preliminary data.</text>
</comment>
<evidence type="ECO:0000259" key="6">
    <source>
        <dbReference type="PROSITE" id="PS01180"/>
    </source>
</evidence>
<keyword evidence="1" id="KW-0677">Repeat</keyword>
<dbReference type="InterPro" id="IPR002172">
    <property type="entry name" value="LDrepeatLR_classA_rpt"/>
</dbReference>
<comment type="caution">
    <text evidence="3">Lacks conserved residue(s) required for the propagation of feature annotation.</text>
</comment>
<dbReference type="SMART" id="SM00192">
    <property type="entry name" value="LDLa"/>
    <property type="match status" value="1"/>
</dbReference>
<feature type="region of interest" description="Disordered" evidence="4">
    <location>
        <begin position="580"/>
        <end position="600"/>
    </location>
</feature>
<evidence type="ECO:0000256" key="2">
    <source>
        <dbReference type="ARBA" id="ARBA00023157"/>
    </source>
</evidence>
<evidence type="ECO:0000256" key="5">
    <source>
        <dbReference type="SAM" id="SignalP"/>
    </source>
</evidence>
<accession>A0A8J5JUQ6</accession>
<feature type="region of interest" description="Disordered" evidence="4">
    <location>
        <begin position="1111"/>
        <end position="1130"/>
    </location>
</feature>
<keyword evidence="5" id="KW-0732">Signal</keyword>
<evidence type="ECO:0000313" key="7">
    <source>
        <dbReference type="EMBL" id="KAG7164672.1"/>
    </source>
</evidence>
<feature type="compositionally biased region" description="Polar residues" evidence="4">
    <location>
        <begin position="1246"/>
        <end position="1259"/>
    </location>
</feature>
<feature type="region of interest" description="Disordered" evidence="4">
    <location>
        <begin position="731"/>
        <end position="776"/>
    </location>
</feature>
<keyword evidence="8" id="KW-1185">Reference proteome</keyword>
<reference evidence="7" key="1">
    <citation type="journal article" date="2021" name="Sci. Adv.">
        <title>The American lobster genome reveals insights on longevity, neural, and immune adaptations.</title>
        <authorList>
            <person name="Polinski J.M."/>
            <person name="Zimin A.V."/>
            <person name="Clark K.F."/>
            <person name="Kohn A.B."/>
            <person name="Sadowski N."/>
            <person name="Timp W."/>
            <person name="Ptitsyn A."/>
            <person name="Khanna P."/>
            <person name="Romanova D.Y."/>
            <person name="Williams P."/>
            <person name="Greenwood S.J."/>
            <person name="Moroz L.L."/>
            <person name="Walt D.R."/>
            <person name="Bodnar A.G."/>
        </authorList>
    </citation>
    <scope>NUCLEOTIDE SEQUENCE</scope>
    <source>
        <strain evidence="7">GMGI-L3</strain>
    </source>
</reference>
<feature type="compositionally biased region" description="Polar residues" evidence="4">
    <location>
        <begin position="960"/>
        <end position="979"/>
    </location>
</feature>
<gene>
    <name evidence="7" type="primary">PCOLCE-L</name>
    <name evidence="7" type="ORF">Hamer_G005062</name>
</gene>
<dbReference type="InterPro" id="IPR035914">
    <property type="entry name" value="Sperma_CUB_dom_sf"/>
</dbReference>
<protein>
    <submittedName>
        <fullName evidence="7">Procollagen C-endopeptidase enhancer 1-like</fullName>
    </submittedName>
</protein>
<feature type="compositionally biased region" description="Basic and acidic residues" evidence="4">
    <location>
        <begin position="653"/>
        <end position="664"/>
    </location>
</feature>
<evidence type="ECO:0000256" key="3">
    <source>
        <dbReference type="PROSITE-ProRule" id="PRU00124"/>
    </source>
</evidence>
<dbReference type="CDD" id="cd00112">
    <property type="entry name" value="LDLa"/>
    <property type="match status" value="1"/>
</dbReference>
<feature type="disulfide bond" evidence="3">
    <location>
        <begin position="370"/>
        <end position="388"/>
    </location>
</feature>
<feature type="compositionally biased region" description="Basic residues" evidence="4">
    <location>
        <begin position="630"/>
        <end position="651"/>
    </location>
</feature>
<feature type="compositionally biased region" description="Polar residues" evidence="4">
    <location>
        <begin position="1288"/>
        <end position="1308"/>
    </location>
</feature>
<feature type="region of interest" description="Disordered" evidence="4">
    <location>
        <begin position="612"/>
        <end position="718"/>
    </location>
</feature>
<feature type="compositionally biased region" description="Basic and acidic residues" evidence="4">
    <location>
        <begin position="731"/>
        <end position="744"/>
    </location>
</feature>
<dbReference type="PANTHER" id="PTHR24251">
    <property type="entry name" value="OVOCHYMASE-RELATED"/>
    <property type="match status" value="1"/>
</dbReference>
<dbReference type="Pfam" id="PF00057">
    <property type="entry name" value="Ldl_recept_a"/>
    <property type="match status" value="1"/>
</dbReference>
<dbReference type="SUPFAM" id="SSF57424">
    <property type="entry name" value="LDL receptor-like module"/>
    <property type="match status" value="1"/>
</dbReference>
<feature type="compositionally biased region" description="Polar residues" evidence="4">
    <location>
        <begin position="1393"/>
        <end position="1409"/>
    </location>
</feature>
<dbReference type="Pfam" id="PF00431">
    <property type="entry name" value="CUB"/>
    <property type="match status" value="1"/>
</dbReference>
<feature type="compositionally biased region" description="Basic residues" evidence="4">
    <location>
        <begin position="1198"/>
        <end position="1211"/>
    </location>
</feature>
<sequence>MKTFTAAAAAAAAALVWAALATVKLTEAGPVNALLGDLCRRMDGRKFYLEAETHALITATNITLPAFPRIATRNVVAKPGYRRHLLTRHRREGPQQIGLPEPRYRRNLTTSSLTHLRENTFLAPHDPPQPLPLPQASPPALQPPPPARQPLPPARQPPPRARHPPLTAAANSPSAQSPEMMLDEPQEQEMQGNKYHITGKANATRGYIKSPFFPELYPKEHWMEYELWAEETDARIKINFQDFQLSPWSFIEVQDTNKSRVAVFNGNVFRPPILVSSGRQITIRFSGNGETARGFNLQYSFIDANCGGFVTNFGGTITMMNMAKEDSNFTMYDCVWIVQPPQNYAFKSHLSIRVVQFDDMGCYTLTDLMCHNHRCIPKMLRCDGFDHCGDNSDEPTTCYMGPGNKSLTPEDAAWWYQHTPNYYFPQSSLSDGVEIFDASADDPPLYEPPPDYEEVIKVILSGNNLKLVRRPGGVTAWVPDKLANEVGESRANGERPLRTRHASLDLEQGMEVVLWNPNVFSATRERTTTGTEAESRNTLSAQVPLGHVRRSSLPVTPLPEIIQAHVQGHSVSIAPETITEAPEGVESPRPSVRPVHTLTSPQLSVRSFTYDTSAVSTPGTSTPQNLRVAVHARKSKRLTKRGGKRKKKTSAARKPERQGSKEDDSAPPSYEMAMQQASQGEPVSPRPVEGPSTSNAASQVNESTQTSSDSALAQDMSPTDRLRAAREMFQRMSRGEGPEEEPRKTSVVVRPAAKRPAAPANRTKHNRMSSSGGTINRGTVKARKAMLLKAQKLRPDCTCNGACSCAHFKPENSKDENLHMGGVKSKVHYYLAIEESTKKRDADTSVGTPTVTVDPNNKDNHKLPEDSPVSSATLKKRKLVRNQSAPSLGHIVQRDLDSFFSQNDSATMSSVEDLECPLISPVPDSPKPIIVATQTAPDTTQSPEEEIIPSIRNRVYMYNGLSQTPTSPRLGSRHSTPSPARSPVTPLREHVPGVLRSDSVESSGGGLPGLVCMKNAVVDANIKPGLVKEATAKFITTFNKEFRPKLHLQESDDWNEGSDSSLPSINIPYLNLKNEDANSPDISDTEKVSVPPLKQEEAESIELWDSRSQGIPEWPSEVDSEDLPSPASGAVPKRPLVVTVKKSADSSLIKRRGKTIVIKADDRVRVRTTQVKNKLRLDLTDKFTPTNGTEVKDDGPKPRRRETKSPSHRMRLASEEDLVVMNLNTSATTTPMMSEDDSPPPSPQSNRTEQSTGQQNTGVQCLDETLNETLDTDSGADEIEDEERSPFIENQSNSCQAIAGCSSQTKRSMTPEEKPKKKIPIPSPRGSKVASAAITMVDKEQNSTRPQTVGSHEGSPAAAGGVGEKPTSPSLALPQVSSESYSPGRSSGEVTSPRYTSQHPPTLSPQMMRSGIVTIQTGHNLKWDYI</sequence>
<feature type="domain" description="CUB" evidence="6">
    <location>
        <begin position="197"/>
        <end position="302"/>
    </location>
</feature>
<feature type="region of interest" description="Disordered" evidence="4">
    <location>
        <begin position="85"/>
        <end position="105"/>
    </location>
</feature>
<dbReference type="SUPFAM" id="SSF49854">
    <property type="entry name" value="Spermadhesin, CUB domain"/>
    <property type="match status" value="1"/>
</dbReference>
<feature type="compositionally biased region" description="Low complexity" evidence="4">
    <location>
        <begin position="747"/>
        <end position="761"/>
    </location>
</feature>
<dbReference type="Gene3D" id="2.60.120.290">
    <property type="entry name" value="Spermadhesin, CUB domain"/>
    <property type="match status" value="1"/>
</dbReference>
<proteinExistence type="predicted"/>
<feature type="chain" id="PRO_5035200542" evidence="5">
    <location>
        <begin position="29"/>
        <end position="1426"/>
    </location>
</feature>
<dbReference type="InterPro" id="IPR000859">
    <property type="entry name" value="CUB_dom"/>
</dbReference>
<dbReference type="EMBL" id="JAHLQT010024959">
    <property type="protein sequence ID" value="KAG7164672.1"/>
    <property type="molecule type" value="Genomic_DNA"/>
</dbReference>
<feature type="region of interest" description="Disordered" evidence="4">
    <location>
        <begin position="839"/>
        <end position="870"/>
    </location>
</feature>
<feature type="compositionally biased region" description="Acidic residues" evidence="4">
    <location>
        <begin position="1273"/>
        <end position="1283"/>
    </location>
</feature>
<dbReference type="InterPro" id="IPR036055">
    <property type="entry name" value="LDL_receptor-like_sf"/>
</dbReference>
<dbReference type="CDD" id="cd00041">
    <property type="entry name" value="CUB"/>
    <property type="match status" value="1"/>
</dbReference>
<dbReference type="InterPro" id="IPR023415">
    <property type="entry name" value="LDLR_class-A_CS"/>
</dbReference>
<keyword evidence="2 3" id="KW-1015">Disulfide bond</keyword>
<evidence type="ECO:0000256" key="4">
    <source>
        <dbReference type="SAM" id="MobiDB-lite"/>
    </source>
</evidence>
<feature type="region of interest" description="Disordered" evidence="4">
    <location>
        <begin position="1179"/>
        <end position="1260"/>
    </location>
</feature>
<organism evidence="7 8">
    <name type="scientific">Homarus americanus</name>
    <name type="common">American lobster</name>
    <dbReference type="NCBI Taxonomy" id="6706"/>
    <lineage>
        <taxon>Eukaryota</taxon>
        <taxon>Metazoa</taxon>
        <taxon>Ecdysozoa</taxon>
        <taxon>Arthropoda</taxon>
        <taxon>Crustacea</taxon>
        <taxon>Multicrustacea</taxon>
        <taxon>Malacostraca</taxon>
        <taxon>Eumalacostraca</taxon>
        <taxon>Eucarida</taxon>
        <taxon>Decapoda</taxon>
        <taxon>Pleocyemata</taxon>
        <taxon>Astacidea</taxon>
        <taxon>Nephropoidea</taxon>
        <taxon>Nephropidae</taxon>
        <taxon>Homarus</taxon>
    </lineage>
</organism>
<feature type="signal peptide" evidence="5">
    <location>
        <begin position="1"/>
        <end position="28"/>
    </location>
</feature>
<feature type="region of interest" description="Disordered" evidence="4">
    <location>
        <begin position="1273"/>
        <end position="1409"/>
    </location>
</feature>
<feature type="compositionally biased region" description="Low complexity" evidence="4">
    <location>
        <begin position="1377"/>
        <end position="1389"/>
    </location>
</feature>
<dbReference type="Gene3D" id="4.10.400.10">
    <property type="entry name" value="Low-density Lipoprotein Receptor"/>
    <property type="match status" value="1"/>
</dbReference>
<dbReference type="PROSITE" id="PS01180">
    <property type="entry name" value="CUB"/>
    <property type="match status" value="1"/>
</dbReference>
<dbReference type="Proteomes" id="UP000747542">
    <property type="component" value="Unassembled WGS sequence"/>
</dbReference>
<feature type="compositionally biased region" description="Polar residues" evidence="4">
    <location>
        <begin position="691"/>
        <end position="711"/>
    </location>
</feature>
<feature type="compositionally biased region" description="Polar residues" evidence="4">
    <location>
        <begin position="845"/>
        <end position="855"/>
    </location>
</feature>
<feature type="region of interest" description="Disordered" evidence="4">
    <location>
        <begin position="120"/>
        <end position="189"/>
    </location>
</feature>
<feature type="compositionally biased region" description="Basic and acidic residues" evidence="4">
    <location>
        <begin position="856"/>
        <end position="865"/>
    </location>
</feature>